<dbReference type="PROSITE" id="PS51078">
    <property type="entry name" value="ICLR_ED"/>
    <property type="match status" value="1"/>
</dbReference>
<dbReference type="InterPro" id="IPR050707">
    <property type="entry name" value="HTH_MetabolicPath_Reg"/>
</dbReference>
<keyword evidence="1" id="KW-0805">Transcription regulation</keyword>
<sequence length="260" mass="29463">MNTTRDYTIGSVKKALEILKLFDEQHQELSLSELSELAGIGKSSMLRLLYTLNNESFISFDEETKKYSLGIEVYHLGQLKYNSLDVRKIAKKRLQKLCNRNNMICYLGIREGDALAMVEQVLPKSVPLWTQLTVQSGGRSELYSTGIGRLFLAQESDEEVERYLNRVEIKRLTDRTVMDKSALMELIRQARRDGYSGNVGENEPYVCSLCAPIYGQTGKMIAGISLCGMQDMIFGKKSEQYLHEIRAAAAEISKEMGYVE</sequence>
<dbReference type="SUPFAM" id="SSF55781">
    <property type="entry name" value="GAF domain-like"/>
    <property type="match status" value="1"/>
</dbReference>
<organism evidence="8 11">
    <name type="scientific">Anaerotruncus colihominis</name>
    <dbReference type="NCBI Taxonomy" id="169435"/>
    <lineage>
        <taxon>Bacteria</taxon>
        <taxon>Bacillati</taxon>
        <taxon>Bacillota</taxon>
        <taxon>Clostridia</taxon>
        <taxon>Eubacteriales</taxon>
        <taxon>Oscillospiraceae</taxon>
        <taxon>Anaerotruncus</taxon>
    </lineage>
</organism>
<dbReference type="SUPFAM" id="SSF46785">
    <property type="entry name" value="Winged helix' DNA-binding domain"/>
    <property type="match status" value="1"/>
</dbReference>
<evidence type="ECO:0000313" key="8">
    <source>
        <dbReference type="EMBL" id="CUQ09105.1"/>
    </source>
</evidence>
<dbReference type="InterPro" id="IPR014757">
    <property type="entry name" value="Tscrpt_reg_IclR_C"/>
</dbReference>
<evidence type="ECO:0000256" key="4">
    <source>
        <dbReference type="ARBA" id="ARBA00058938"/>
    </source>
</evidence>
<comment type="function">
    <text evidence="4">May be an activator protein for the gylABX operon.</text>
</comment>
<dbReference type="GO" id="GO:0045892">
    <property type="term" value="P:negative regulation of DNA-templated transcription"/>
    <property type="evidence" value="ECO:0007669"/>
    <property type="project" value="TreeGrafter"/>
</dbReference>
<dbReference type="PROSITE" id="PS51077">
    <property type="entry name" value="HTH_ICLR"/>
    <property type="match status" value="1"/>
</dbReference>
<evidence type="ECO:0000256" key="5">
    <source>
        <dbReference type="ARBA" id="ARBA00070406"/>
    </source>
</evidence>
<reference evidence="9" key="3">
    <citation type="journal article" date="2018" name="BMC Genomics">
        <title>Whole genome sequencing and function prediction of 133 gut anaerobes isolated from chicken caecum in pure cultures.</title>
        <authorList>
            <person name="Medvecky M."/>
            <person name="Cejkova D."/>
            <person name="Polansky O."/>
            <person name="Karasova D."/>
            <person name="Kubasova T."/>
            <person name="Cizek A."/>
            <person name="Rychlik I."/>
        </authorList>
    </citation>
    <scope>NUCLEOTIDE SEQUENCE</scope>
    <source>
        <strain evidence="9">An175</strain>
    </source>
</reference>
<gene>
    <name evidence="8" type="primary">kdgR_3</name>
    <name evidence="9" type="ORF">B5F11_11925</name>
    <name evidence="10" type="ORF">DXC40_08525</name>
    <name evidence="8" type="ORF">ERS852551_03077</name>
</gene>
<dbReference type="PANTHER" id="PTHR30136:SF35">
    <property type="entry name" value="HTH-TYPE TRANSCRIPTIONAL REGULATOR RV1719"/>
    <property type="match status" value="1"/>
</dbReference>
<dbReference type="Proteomes" id="UP000260828">
    <property type="component" value="Unassembled WGS sequence"/>
</dbReference>
<proteinExistence type="predicted"/>
<dbReference type="InterPro" id="IPR005471">
    <property type="entry name" value="Tscrpt_reg_IclR_N"/>
</dbReference>
<evidence type="ECO:0000313" key="11">
    <source>
        <dbReference type="Proteomes" id="UP000095765"/>
    </source>
</evidence>
<dbReference type="Gene3D" id="1.10.10.10">
    <property type="entry name" value="Winged helix-like DNA-binding domain superfamily/Winged helix DNA-binding domain"/>
    <property type="match status" value="1"/>
</dbReference>
<name>A0A174TNG8_9FIRM</name>
<dbReference type="Pfam" id="PF09339">
    <property type="entry name" value="HTH_IclR"/>
    <property type="match status" value="1"/>
</dbReference>
<keyword evidence="2" id="KW-0238">DNA-binding</keyword>
<protein>
    <recommendedName>
        <fullName evidence="5">Glycerol operon regulatory protein</fullName>
    </recommendedName>
</protein>
<dbReference type="SMART" id="SM00346">
    <property type="entry name" value="HTH_ICLR"/>
    <property type="match status" value="1"/>
</dbReference>
<evidence type="ECO:0000259" key="7">
    <source>
        <dbReference type="PROSITE" id="PS51078"/>
    </source>
</evidence>
<dbReference type="PANTHER" id="PTHR30136">
    <property type="entry name" value="HELIX-TURN-HELIX TRANSCRIPTIONAL REGULATOR, ICLR FAMILY"/>
    <property type="match status" value="1"/>
</dbReference>
<feature type="domain" description="HTH iclR-type" evidence="6">
    <location>
        <begin position="9"/>
        <end position="71"/>
    </location>
</feature>
<evidence type="ECO:0000256" key="1">
    <source>
        <dbReference type="ARBA" id="ARBA00023015"/>
    </source>
</evidence>
<dbReference type="AlphaFoldDB" id="A0A174TNG8"/>
<evidence type="ECO:0000313" key="13">
    <source>
        <dbReference type="Proteomes" id="UP000260828"/>
    </source>
</evidence>
<dbReference type="RefSeq" id="WP_006873679.1">
    <property type="nucleotide sequence ID" value="NZ_CABIWA010000010.1"/>
</dbReference>
<reference evidence="8 11" key="1">
    <citation type="submission" date="2015-09" db="EMBL/GenBank/DDBJ databases">
        <authorList>
            <consortium name="Pathogen Informatics"/>
        </authorList>
    </citation>
    <scope>NUCLEOTIDE SEQUENCE [LARGE SCALE GENOMIC DNA]</scope>
    <source>
        <strain evidence="8 11">2789STDY5834939</strain>
    </source>
</reference>
<dbReference type="Proteomes" id="UP000196386">
    <property type="component" value="Unassembled WGS sequence"/>
</dbReference>
<evidence type="ECO:0000313" key="9">
    <source>
        <dbReference type="EMBL" id="OUP68823.1"/>
    </source>
</evidence>
<dbReference type="Proteomes" id="UP000095765">
    <property type="component" value="Unassembled WGS sequence"/>
</dbReference>
<reference evidence="10 13" key="4">
    <citation type="submission" date="2018-08" db="EMBL/GenBank/DDBJ databases">
        <title>A genome reference for cultivated species of the human gut microbiota.</title>
        <authorList>
            <person name="Zou Y."/>
            <person name="Xue W."/>
            <person name="Luo G."/>
        </authorList>
    </citation>
    <scope>NUCLEOTIDE SEQUENCE [LARGE SCALE GENOMIC DNA]</scope>
    <source>
        <strain evidence="10 13">TF05-12AC</strain>
    </source>
</reference>
<evidence type="ECO:0000256" key="3">
    <source>
        <dbReference type="ARBA" id="ARBA00023163"/>
    </source>
</evidence>
<dbReference type="EMBL" id="CZBE01000025">
    <property type="protein sequence ID" value="CUQ09105.1"/>
    <property type="molecule type" value="Genomic_DNA"/>
</dbReference>
<dbReference type="OrthoDB" id="9791752at2"/>
<evidence type="ECO:0000313" key="10">
    <source>
        <dbReference type="EMBL" id="RGE68366.1"/>
    </source>
</evidence>
<keyword evidence="3" id="KW-0804">Transcription</keyword>
<dbReference type="GO" id="GO:0003700">
    <property type="term" value="F:DNA-binding transcription factor activity"/>
    <property type="evidence" value="ECO:0007669"/>
    <property type="project" value="TreeGrafter"/>
</dbReference>
<dbReference type="FunFam" id="1.10.10.10:FF:000056">
    <property type="entry name" value="IclR family transcriptional regulator"/>
    <property type="match status" value="1"/>
</dbReference>
<evidence type="ECO:0000256" key="2">
    <source>
        <dbReference type="ARBA" id="ARBA00023125"/>
    </source>
</evidence>
<dbReference type="InterPro" id="IPR029016">
    <property type="entry name" value="GAF-like_dom_sf"/>
</dbReference>
<evidence type="ECO:0000259" key="6">
    <source>
        <dbReference type="PROSITE" id="PS51077"/>
    </source>
</evidence>
<accession>A0A174TNG8</accession>
<dbReference type="EMBL" id="NFKP01000014">
    <property type="protein sequence ID" value="OUP68823.1"/>
    <property type="molecule type" value="Genomic_DNA"/>
</dbReference>
<feature type="domain" description="IclR-ED" evidence="7">
    <location>
        <begin position="72"/>
        <end position="258"/>
    </location>
</feature>
<reference evidence="12" key="2">
    <citation type="submission" date="2017-04" db="EMBL/GenBank/DDBJ databases">
        <title>Function of individual gut microbiota members based on whole genome sequencing of pure cultures obtained from chicken caecum.</title>
        <authorList>
            <person name="Medvecky M."/>
            <person name="Cejkova D."/>
            <person name="Polansky O."/>
            <person name="Karasova D."/>
            <person name="Kubasova T."/>
            <person name="Cizek A."/>
            <person name="Rychlik I."/>
        </authorList>
    </citation>
    <scope>NUCLEOTIDE SEQUENCE [LARGE SCALE GENOMIC DNA]</scope>
    <source>
        <strain evidence="12">An175</strain>
    </source>
</reference>
<dbReference type="Pfam" id="PF01614">
    <property type="entry name" value="IclR_C"/>
    <property type="match status" value="1"/>
</dbReference>
<dbReference type="GO" id="GO:0003677">
    <property type="term" value="F:DNA binding"/>
    <property type="evidence" value="ECO:0007669"/>
    <property type="project" value="UniProtKB-KW"/>
</dbReference>
<evidence type="ECO:0000313" key="12">
    <source>
        <dbReference type="Proteomes" id="UP000196386"/>
    </source>
</evidence>
<dbReference type="InterPro" id="IPR036390">
    <property type="entry name" value="WH_DNA-bd_sf"/>
</dbReference>
<dbReference type="InterPro" id="IPR036388">
    <property type="entry name" value="WH-like_DNA-bd_sf"/>
</dbReference>
<dbReference type="EMBL" id="QVME01000003">
    <property type="protein sequence ID" value="RGE68366.1"/>
    <property type="molecule type" value="Genomic_DNA"/>
</dbReference>
<dbReference type="GeneID" id="72462974"/>
<dbReference type="Gene3D" id="3.30.450.40">
    <property type="match status" value="1"/>
</dbReference>